<accession>A0AAV9IIL4</accession>
<dbReference type="EMBL" id="JANCYU010000050">
    <property type="protein sequence ID" value="KAK4527277.1"/>
    <property type="molecule type" value="Genomic_DNA"/>
</dbReference>
<reference evidence="3 4" key="1">
    <citation type="submission" date="2022-07" db="EMBL/GenBank/DDBJ databases">
        <title>Genome-wide signatures of adaptation to extreme environments.</title>
        <authorList>
            <person name="Cho C.H."/>
            <person name="Yoon H.S."/>
        </authorList>
    </citation>
    <scope>NUCLEOTIDE SEQUENCE [LARGE SCALE GENOMIC DNA]</scope>
    <source>
        <strain evidence="3 4">108.79 E11</strain>
    </source>
</reference>
<feature type="compositionally biased region" description="Polar residues" evidence="2">
    <location>
        <begin position="267"/>
        <end position="280"/>
    </location>
</feature>
<evidence type="ECO:0000313" key="4">
    <source>
        <dbReference type="Proteomes" id="UP001300502"/>
    </source>
</evidence>
<proteinExistence type="predicted"/>
<gene>
    <name evidence="3" type="ORF">GAYE_SCF38G5199</name>
</gene>
<dbReference type="AlphaFoldDB" id="A0AAV9IIL4"/>
<dbReference type="Proteomes" id="UP001300502">
    <property type="component" value="Unassembled WGS sequence"/>
</dbReference>
<feature type="compositionally biased region" description="Polar residues" evidence="2">
    <location>
        <begin position="301"/>
        <end position="312"/>
    </location>
</feature>
<name>A0AAV9IIL4_9RHOD</name>
<evidence type="ECO:0000313" key="3">
    <source>
        <dbReference type="EMBL" id="KAK4527277.1"/>
    </source>
</evidence>
<feature type="region of interest" description="Disordered" evidence="2">
    <location>
        <begin position="326"/>
        <end position="366"/>
    </location>
</feature>
<feature type="compositionally biased region" description="Polar residues" evidence="2">
    <location>
        <begin position="61"/>
        <end position="78"/>
    </location>
</feature>
<comment type="caution">
    <text evidence="3">The sequence shown here is derived from an EMBL/GenBank/DDBJ whole genome shotgun (WGS) entry which is preliminary data.</text>
</comment>
<feature type="coiled-coil region" evidence="1">
    <location>
        <begin position="146"/>
        <end position="180"/>
    </location>
</feature>
<feature type="region of interest" description="Disordered" evidence="2">
    <location>
        <begin position="291"/>
        <end position="312"/>
    </location>
</feature>
<organism evidence="3 4">
    <name type="scientific">Galdieria yellowstonensis</name>
    <dbReference type="NCBI Taxonomy" id="3028027"/>
    <lineage>
        <taxon>Eukaryota</taxon>
        <taxon>Rhodophyta</taxon>
        <taxon>Bangiophyceae</taxon>
        <taxon>Galdieriales</taxon>
        <taxon>Galdieriaceae</taxon>
        <taxon>Galdieria</taxon>
    </lineage>
</organism>
<keyword evidence="4" id="KW-1185">Reference proteome</keyword>
<feature type="region of interest" description="Disordered" evidence="2">
    <location>
        <begin position="267"/>
        <end position="286"/>
    </location>
</feature>
<feature type="compositionally biased region" description="Basic and acidic residues" evidence="2">
    <location>
        <begin position="42"/>
        <end position="57"/>
    </location>
</feature>
<evidence type="ECO:0000256" key="1">
    <source>
        <dbReference type="SAM" id="Coils"/>
    </source>
</evidence>
<evidence type="ECO:0000256" key="2">
    <source>
        <dbReference type="SAM" id="MobiDB-lite"/>
    </source>
</evidence>
<protein>
    <submittedName>
        <fullName evidence="3">Uncharacterized protein</fullName>
    </submittedName>
</protein>
<feature type="region of interest" description="Disordered" evidence="2">
    <location>
        <begin position="230"/>
        <end position="254"/>
    </location>
</feature>
<keyword evidence="1" id="KW-0175">Coiled coil</keyword>
<feature type="region of interest" description="Disordered" evidence="2">
    <location>
        <begin position="17"/>
        <end position="111"/>
    </location>
</feature>
<sequence>MSSVSKEQLRARLRLNQRLALSQSSDNRKPPPYFWRLRPLASKRDNAEKTGASEDGKLQAISRSTETNSEPSSELSFHSTKEKEASSEDVQAKLPSVNKAVEVPSNGQGSKQVVEDAQANRKAAPYNQETSFTVGTEWQENDESVKNTKTLEKVQLEQELKRLQEVLVQKDEQIKQKDSEIGYLRQVLGEIATAAHLAVQLESSYSFPAAYYSAEDVKLYRSPDKQFVYPTKRGFHSQPRSESGGTFSMFGHSENDIDAHDTRVSYSNQAVKHSESATNHSMKEGKHRLSLPVDSLGLSGPDTTSGSRHNASALTSGEAGFLHSIPSESDMLQEETQEQYSSDVQIPPSPRLSQIRLTQDVDESTT</sequence>